<accession>A0ABQ7D7I7</accession>
<organism evidence="1 2">
    <name type="scientific">Brassica cretica</name>
    <name type="common">Mustard</name>
    <dbReference type="NCBI Taxonomy" id="69181"/>
    <lineage>
        <taxon>Eukaryota</taxon>
        <taxon>Viridiplantae</taxon>
        <taxon>Streptophyta</taxon>
        <taxon>Embryophyta</taxon>
        <taxon>Tracheophyta</taxon>
        <taxon>Spermatophyta</taxon>
        <taxon>Magnoliopsida</taxon>
        <taxon>eudicotyledons</taxon>
        <taxon>Gunneridae</taxon>
        <taxon>Pentapetalae</taxon>
        <taxon>rosids</taxon>
        <taxon>malvids</taxon>
        <taxon>Brassicales</taxon>
        <taxon>Brassicaceae</taxon>
        <taxon>Brassiceae</taxon>
        <taxon>Brassica</taxon>
    </lineage>
</organism>
<dbReference type="EMBL" id="QGKV02000759">
    <property type="protein sequence ID" value="KAF3568237.1"/>
    <property type="molecule type" value="Genomic_DNA"/>
</dbReference>
<protein>
    <submittedName>
        <fullName evidence="1">Uncharacterized protein</fullName>
    </submittedName>
</protein>
<dbReference type="Proteomes" id="UP000266723">
    <property type="component" value="Unassembled WGS sequence"/>
</dbReference>
<keyword evidence="2" id="KW-1185">Reference proteome</keyword>
<comment type="caution">
    <text evidence="1">The sequence shown here is derived from an EMBL/GenBank/DDBJ whole genome shotgun (WGS) entry which is preliminary data.</text>
</comment>
<evidence type="ECO:0000313" key="1">
    <source>
        <dbReference type="EMBL" id="KAF3568237.1"/>
    </source>
</evidence>
<evidence type="ECO:0000313" key="2">
    <source>
        <dbReference type="Proteomes" id="UP000266723"/>
    </source>
</evidence>
<reference evidence="1 2" key="1">
    <citation type="journal article" date="2020" name="BMC Genomics">
        <title>Intraspecific diversification of the crop wild relative Brassica cretica Lam. using demographic model selection.</title>
        <authorList>
            <person name="Kioukis A."/>
            <person name="Michalopoulou V.A."/>
            <person name="Briers L."/>
            <person name="Pirintsos S."/>
            <person name="Studholme D.J."/>
            <person name="Pavlidis P."/>
            <person name="Sarris P.F."/>
        </authorList>
    </citation>
    <scope>NUCLEOTIDE SEQUENCE [LARGE SCALE GENOMIC DNA]</scope>
    <source>
        <strain evidence="2">cv. PFS-1207/04</strain>
    </source>
</reference>
<name>A0ABQ7D7I7_BRACR</name>
<proteinExistence type="predicted"/>
<sequence length="96" mass="10792">MGGAVKDIASKSELDNFRHSGAPIALHFWACGVMLRSSWIKSSLTSLPIYLRHDTLLLYTTLCLYEHDDLINVSIAAPDFRETDRTKASSLLLRQK</sequence>
<gene>
    <name evidence="1" type="ORF">DY000_02014060</name>
</gene>